<reference evidence="3" key="1">
    <citation type="submission" date="2018-06" db="EMBL/GenBank/DDBJ databases">
        <authorList>
            <person name="Zhirakovskaya E."/>
        </authorList>
    </citation>
    <scope>NUCLEOTIDE SEQUENCE</scope>
</reference>
<dbReference type="EMBL" id="UOES01000595">
    <property type="protein sequence ID" value="VAW29574.1"/>
    <property type="molecule type" value="Genomic_DNA"/>
</dbReference>
<sequence length="155" mass="17405">MEFKDIAAVSGKGGLFKILKPTKSGVILESLDDKKVRLVATVHNKISVLEEISVYTHTTEGTTPLKEVFYTIHKEFEGDTGLDKNSDAEELKSFFGHILKDYDEDRVYISDIKKMVTWYNVLVKEAPELLMPPLKLLATHGKPAKKKKDAPAKKS</sequence>
<proteinExistence type="predicted"/>
<dbReference type="InterPro" id="IPR049280">
    <property type="entry name" value="DUF6852"/>
</dbReference>
<feature type="domain" description="DUF6852" evidence="2">
    <location>
        <begin position="52"/>
        <end position="122"/>
    </location>
</feature>
<dbReference type="Gene3D" id="2.30.30.730">
    <property type="match status" value="1"/>
</dbReference>
<organism evidence="3">
    <name type="scientific">hydrothermal vent metagenome</name>
    <dbReference type="NCBI Taxonomy" id="652676"/>
    <lineage>
        <taxon>unclassified sequences</taxon>
        <taxon>metagenomes</taxon>
        <taxon>ecological metagenomes</taxon>
    </lineage>
</organism>
<name>A0A3B0VCN0_9ZZZZ</name>
<protein>
    <submittedName>
        <fullName evidence="3">Uncharacterized protein</fullName>
    </submittedName>
</protein>
<accession>A0A3B0VCN0</accession>
<gene>
    <name evidence="3" type="ORF">MNBD_BACTEROID06-847</name>
</gene>
<feature type="domain" description="DUF5606" evidence="1">
    <location>
        <begin position="4"/>
        <end position="49"/>
    </location>
</feature>
<evidence type="ECO:0000313" key="3">
    <source>
        <dbReference type="EMBL" id="VAW29574.1"/>
    </source>
</evidence>
<evidence type="ECO:0000259" key="2">
    <source>
        <dbReference type="Pfam" id="PF21186"/>
    </source>
</evidence>
<dbReference type="InterPro" id="IPR049281">
    <property type="entry name" value="BVU_3817-like_C_sf"/>
</dbReference>
<dbReference type="Pfam" id="PF18347">
    <property type="entry name" value="DUF5606"/>
    <property type="match status" value="1"/>
</dbReference>
<dbReference type="InterPro" id="IPR049282">
    <property type="entry name" value="BVU_3817_N_sf"/>
</dbReference>
<dbReference type="InterPro" id="IPR041218">
    <property type="entry name" value="DUF5606"/>
</dbReference>
<dbReference type="Gene3D" id="1.10.10.1650">
    <property type="match status" value="1"/>
</dbReference>
<evidence type="ECO:0000259" key="1">
    <source>
        <dbReference type="Pfam" id="PF18347"/>
    </source>
</evidence>
<dbReference type="AlphaFoldDB" id="A0A3B0VCN0"/>
<dbReference type="Pfam" id="PF21186">
    <property type="entry name" value="DUF6852"/>
    <property type="match status" value="1"/>
</dbReference>